<dbReference type="EMBL" id="CAJZBQ010000001">
    <property type="protein sequence ID" value="CAG9309829.1"/>
    <property type="molecule type" value="Genomic_DNA"/>
</dbReference>
<keyword evidence="1" id="KW-0472">Membrane</keyword>
<sequence>MIGLLKYETRPIILAVTPPSIFYYTEDLYNVGIRRGDLIIMIPSKTAFLYTTMPIKPMLDKMSELLYGGITTCEAEWIGEFGKNQLKGFKKAYPYINDDFRCFSVDSGWLILNALKFTIDQGEDIYDPYVFNTRLRQQRFLGCSGIVSISSQSNDRNSAPIGIYNFRYDSVNDILYEIMISSYDQGSLQLFTIYENMNWYDNTTNTPSDIVKSENGCPFKDSQIEYSVKGAGMFYGIAFRITINTMFLTFYIWKRWWNLEIQEITESR</sequence>
<evidence type="ECO:0000256" key="1">
    <source>
        <dbReference type="SAM" id="Phobius"/>
    </source>
</evidence>
<dbReference type="InterPro" id="IPR028082">
    <property type="entry name" value="Peripla_BP_I"/>
</dbReference>
<feature type="transmembrane region" description="Helical" evidence="1">
    <location>
        <begin position="232"/>
        <end position="253"/>
    </location>
</feature>
<name>A0AAU9I421_9CILI</name>
<keyword evidence="1" id="KW-1133">Transmembrane helix</keyword>
<dbReference type="SUPFAM" id="SSF53822">
    <property type="entry name" value="Periplasmic binding protein-like I"/>
    <property type="match status" value="1"/>
</dbReference>
<organism evidence="2 3">
    <name type="scientific">Blepharisma stoltei</name>
    <dbReference type="NCBI Taxonomy" id="1481888"/>
    <lineage>
        <taxon>Eukaryota</taxon>
        <taxon>Sar</taxon>
        <taxon>Alveolata</taxon>
        <taxon>Ciliophora</taxon>
        <taxon>Postciliodesmatophora</taxon>
        <taxon>Heterotrichea</taxon>
        <taxon>Heterotrichida</taxon>
        <taxon>Blepharismidae</taxon>
        <taxon>Blepharisma</taxon>
    </lineage>
</organism>
<proteinExistence type="predicted"/>
<keyword evidence="1" id="KW-0812">Transmembrane</keyword>
<protein>
    <submittedName>
        <fullName evidence="2">Uncharacterized protein</fullName>
    </submittedName>
</protein>
<comment type="caution">
    <text evidence="2">The sequence shown here is derived from an EMBL/GenBank/DDBJ whole genome shotgun (WGS) entry which is preliminary data.</text>
</comment>
<keyword evidence="3" id="KW-1185">Reference proteome</keyword>
<evidence type="ECO:0000313" key="3">
    <source>
        <dbReference type="Proteomes" id="UP001162131"/>
    </source>
</evidence>
<dbReference type="AlphaFoldDB" id="A0AAU9I421"/>
<gene>
    <name evidence="2" type="ORF">BSTOLATCC_MIC44</name>
</gene>
<reference evidence="2" key="1">
    <citation type="submission" date="2021-09" db="EMBL/GenBank/DDBJ databases">
        <authorList>
            <consortium name="AG Swart"/>
            <person name="Singh M."/>
            <person name="Singh A."/>
            <person name="Seah K."/>
            <person name="Emmerich C."/>
        </authorList>
    </citation>
    <scope>NUCLEOTIDE SEQUENCE</scope>
    <source>
        <strain evidence="2">ATCC30299</strain>
    </source>
</reference>
<evidence type="ECO:0000313" key="2">
    <source>
        <dbReference type="EMBL" id="CAG9309829.1"/>
    </source>
</evidence>
<dbReference type="Proteomes" id="UP001162131">
    <property type="component" value="Unassembled WGS sequence"/>
</dbReference>
<accession>A0AAU9I421</accession>